<name>D7ELF8_TRICA</name>
<evidence type="ECO:0000256" key="1">
    <source>
        <dbReference type="SAM" id="Phobius"/>
    </source>
</evidence>
<dbReference type="AlphaFoldDB" id="D7ELF8"/>
<evidence type="ECO:0000313" key="3">
    <source>
        <dbReference type="Proteomes" id="UP000007266"/>
    </source>
</evidence>
<accession>D7ELF8</accession>
<feature type="transmembrane region" description="Helical" evidence="1">
    <location>
        <begin position="104"/>
        <end position="124"/>
    </location>
</feature>
<protein>
    <submittedName>
        <fullName evidence="2">Uncharacterized protein</fullName>
    </submittedName>
</protein>
<keyword evidence="1" id="KW-0472">Membrane</keyword>
<proteinExistence type="predicted"/>
<evidence type="ECO:0000313" key="2">
    <source>
        <dbReference type="EMBL" id="EFA12071.1"/>
    </source>
</evidence>
<dbReference type="InParanoid" id="D7ELF8"/>
<keyword evidence="3" id="KW-1185">Reference proteome</keyword>
<keyword evidence="1" id="KW-1133">Transmembrane helix</keyword>
<reference evidence="2 3" key="2">
    <citation type="journal article" date="2010" name="Nucleic Acids Res.">
        <title>BeetleBase in 2010: revisions to provide comprehensive genomic information for Tribolium castaneum.</title>
        <authorList>
            <person name="Kim H.S."/>
            <person name="Murphy T."/>
            <person name="Xia J."/>
            <person name="Caragea D."/>
            <person name="Park Y."/>
            <person name="Beeman R.W."/>
            <person name="Lorenzen M.D."/>
            <person name="Butcher S."/>
            <person name="Manak J.R."/>
            <person name="Brown S.J."/>
        </authorList>
    </citation>
    <scope>NUCLEOTIDE SEQUENCE [LARGE SCALE GENOMIC DNA]</scope>
    <source>
        <strain evidence="2 3">Georgia GA2</strain>
    </source>
</reference>
<dbReference type="EMBL" id="KQ972491">
    <property type="protein sequence ID" value="EFA12071.1"/>
    <property type="molecule type" value="Genomic_DNA"/>
</dbReference>
<keyword evidence="1" id="KW-0812">Transmembrane</keyword>
<sequence length="128" mass="13349">MSTVFDEETWIPSTPETYHGISLRGVTGEVGSGEKAVGVLGDSNQAVGLASSGLAPIFRRSAYRIFWARTGDGVGGNGESGWGNGDGCSSKNGLSGDSPNNYTFLARSVVAVFLVFSVCSTYSVTGYY</sequence>
<reference evidence="2 3" key="1">
    <citation type="journal article" date="2008" name="Nature">
        <title>The genome of the model beetle and pest Tribolium castaneum.</title>
        <authorList>
            <consortium name="Tribolium Genome Sequencing Consortium"/>
            <person name="Richards S."/>
            <person name="Gibbs R.A."/>
            <person name="Weinstock G.M."/>
            <person name="Brown S.J."/>
            <person name="Denell R."/>
            <person name="Beeman R.W."/>
            <person name="Gibbs R."/>
            <person name="Beeman R.W."/>
            <person name="Brown S.J."/>
            <person name="Bucher G."/>
            <person name="Friedrich M."/>
            <person name="Grimmelikhuijzen C.J."/>
            <person name="Klingler M."/>
            <person name="Lorenzen M."/>
            <person name="Richards S."/>
            <person name="Roth S."/>
            <person name="Schroder R."/>
            <person name="Tautz D."/>
            <person name="Zdobnov E.M."/>
            <person name="Muzny D."/>
            <person name="Gibbs R.A."/>
            <person name="Weinstock G.M."/>
            <person name="Attaway T."/>
            <person name="Bell S."/>
            <person name="Buhay C.J."/>
            <person name="Chandrabose M.N."/>
            <person name="Chavez D."/>
            <person name="Clerk-Blankenburg K.P."/>
            <person name="Cree A."/>
            <person name="Dao M."/>
            <person name="Davis C."/>
            <person name="Chacko J."/>
            <person name="Dinh H."/>
            <person name="Dugan-Rocha S."/>
            <person name="Fowler G."/>
            <person name="Garner T.T."/>
            <person name="Garnes J."/>
            <person name="Gnirke A."/>
            <person name="Hawes A."/>
            <person name="Hernandez J."/>
            <person name="Hines S."/>
            <person name="Holder M."/>
            <person name="Hume J."/>
            <person name="Jhangiani S.N."/>
            <person name="Joshi V."/>
            <person name="Khan Z.M."/>
            <person name="Jackson L."/>
            <person name="Kovar C."/>
            <person name="Kowis A."/>
            <person name="Lee S."/>
            <person name="Lewis L.R."/>
            <person name="Margolis J."/>
            <person name="Morgan M."/>
            <person name="Nazareth L.V."/>
            <person name="Nguyen N."/>
            <person name="Okwuonu G."/>
            <person name="Parker D."/>
            <person name="Richards S."/>
            <person name="Ruiz S.J."/>
            <person name="Santibanez J."/>
            <person name="Savard J."/>
            <person name="Scherer S.E."/>
            <person name="Schneider B."/>
            <person name="Sodergren E."/>
            <person name="Tautz D."/>
            <person name="Vattahil S."/>
            <person name="Villasana D."/>
            <person name="White C.S."/>
            <person name="Wright R."/>
            <person name="Park Y."/>
            <person name="Beeman R.W."/>
            <person name="Lord J."/>
            <person name="Oppert B."/>
            <person name="Lorenzen M."/>
            <person name="Brown S."/>
            <person name="Wang L."/>
            <person name="Savard J."/>
            <person name="Tautz D."/>
            <person name="Richards S."/>
            <person name="Weinstock G."/>
            <person name="Gibbs R.A."/>
            <person name="Liu Y."/>
            <person name="Worley K."/>
            <person name="Weinstock G."/>
            <person name="Elsik C.G."/>
            <person name="Reese J.T."/>
            <person name="Elhaik E."/>
            <person name="Landan G."/>
            <person name="Graur D."/>
            <person name="Arensburger P."/>
            <person name="Atkinson P."/>
            <person name="Beeman R.W."/>
            <person name="Beidler J."/>
            <person name="Brown S.J."/>
            <person name="Demuth J.P."/>
            <person name="Drury D.W."/>
            <person name="Du Y.Z."/>
            <person name="Fujiwara H."/>
            <person name="Lorenzen M."/>
            <person name="Maselli V."/>
            <person name="Osanai M."/>
            <person name="Park Y."/>
            <person name="Robertson H.M."/>
            <person name="Tu Z."/>
            <person name="Wang J.J."/>
            <person name="Wang S."/>
            <person name="Richards S."/>
            <person name="Song H."/>
            <person name="Zhang L."/>
            <person name="Sodergren E."/>
            <person name="Werner D."/>
            <person name="Stanke M."/>
            <person name="Morgenstern B."/>
            <person name="Solovyev V."/>
            <person name="Kosarev P."/>
            <person name="Brown G."/>
            <person name="Chen H.C."/>
            <person name="Ermolaeva O."/>
            <person name="Hlavina W."/>
            <person name="Kapustin Y."/>
            <person name="Kiryutin B."/>
            <person name="Kitts P."/>
            <person name="Maglott D."/>
            <person name="Pruitt K."/>
            <person name="Sapojnikov V."/>
            <person name="Souvorov A."/>
            <person name="Mackey A.J."/>
            <person name="Waterhouse R.M."/>
            <person name="Wyder S."/>
            <person name="Zdobnov E.M."/>
            <person name="Zdobnov E.M."/>
            <person name="Wyder S."/>
            <person name="Kriventseva E.V."/>
            <person name="Kadowaki T."/>
            <person name="Bork P."/>
            <person name="Aranda M."/>
            <person name="Bao R."/>
            <person name="Beermann A."/>
            <person name="Berns N."/>
            <person name="Bolognesi R."/>
            <person name="Bonneton F."/>
            <person name="Bopp D."/>
            <person name="Brown S.J."/>
            <person name="Bucher G."/>
            <person name="Butts T."/>
            <person name="Chaumot A."/>
            <person name="Denell R.E."/>
            <person name="Ferrier D.E."/>
            <person name="Friedrich M."/>
            <person name="Gordon C.M."/>
            <person name="Jindra M."/>
            <person name="Klingler M."/>
            <person name="Lan Q."/>
            <person name="Lattorff H.M."/>
            <person name="Laudet V."/>
            <person name="von Levetsow C."/>
            <person name="Liu Z."/>
            <person name="Lutz R."/>
            <person name="Lynch J.A."/>
            <person name="da Fonseca R.N."/>
            <person name="Posnien N."/>
            <person name="Reuter R."/>
            <person name="Roth S."/>
            <person name="Savard J."/>
            <person name="Schinko J.B."/>
            <person name="Schmitt C."/>
            <person name="Schoppmeier M."/>
            <person name="Schroder R."/>
            <person name="Shippy T.D."/>
            <person name="Simonnet F."/>
            <person name="Marques-Souza H."/>
            <person name="Tautz D."/>
            <person name="Tomoyasu Y."/>
            <person name="Trauner J."/>
            <person name="Van der Zee M."/>
            <person name="Vervoort M."/>
            <person name="Wittkopp N."/>
            <person name="Wimmer E.A."/>
            <person name="Yang X."/>
            <person name="Jones A.K."/>
            <person name="Sattelle D.B."/>
            <person name="Ebert P.R."/>
            <person name="Nelson D."/>
            <person name="Scott J.G."/>
            <person name="Beeman R.W."/>
            <person name="Muthukrishnan S."/>
            <person name="Kramer K.J."/>
            <person name="Arakane Y."/>
            <person name="Beeman R.W."/>
            <person name="Zhu Q."/>
            <person name="Hogenkamp D."/>
            <person name="Dixit R."/>
            <person name="Oppert B."/>
            <person name="Jiang H."/>
            <person name="Zou Z."/>
            <person name="Marshall J."/>
            <person name="Elpidina E."/>
            <person name="Vinokurov K."/>
            <person name="Oppert C."/>
            <person name="Zou Z."/>
            <person name="Evans J."/>
            <person name="Lu Z."/>
            <person name="Zhao P."/>
            <person name="Sumathipala N."/>
            <person name="Altincicek B."/>
            <person name="Vilcinskas A."/>
            <person name="Williams M."/>
            <person name="Hultmark D."/>
            <person name="Hetru C."/>
            <person name="Jiang H."/>
            <person name="Grimmelikhuijzen C.J."/>
            <person name="Hauser F."/>
            <person name="Cazzamali G."/>
            <person name="Williamson M."/>
            <person name="Park Y."/>
            <person name="Li B."/>
            <person name="Tanaka Y."/>
            <person name="Predel R."/>
            <person name="Neupert S."/>
            <person name="Schachtner J."/>
            <person name="Verleyen P."/>
            <person name="Raible F."/>
            <person name="Bork P."/>
            <person name="Friedrich M."/>
            <person name="Walden K.K."/>
            <person name="Robertson H.M."/>
            <person name="Angeli S."/>
            <person name="Foret S."/>
            <person name="Bucher G."/>
            <person name="Schuetz S."/>
            <person name="Maleszka R."/>
            <person name="Wimmer E.A."/>
            <person name="Beeman R.W."/>
            <person name="Lorenzen M."/>
            <person name="Tomoyasu Y."/>
            <person name="Miller S.C."/>
            <person name="Grossmann D."/>
            <person name="Bucher G."/>
        </authorList>
    </citation>
    <scope>NUCLEOTIDE SEQUENCE [LARGE SCALE GENOMIC DNA]</scope>
    <source>
        <strain evidence="2 3">Georgia GA2</strain>
    </source>
</reference>
<dbReference type="Proteomes" id="UP000007266">
    <property type="component" value="Unassembled WGS sequence"/>
</dbReference>
<gene>
    <name evidence="2" type="primary">GLEAN_02038</name>
    <name evidence="2" type="ORF">TcasGA2_TC002038</name>
</gene>
<organism evidence="2 3">
    <name type="scientific">Tribolium castaneum</name>
    <name type="common">Red flour beetle</name>
    <dbReference type="NCBI Taxonomy" id="7070"/>
    <lineage>
        <taxon>Eukaryota</taxon>
        <taxon>Metazoa</taxon>
        <taxon>Ecdysozoa</taxon>
        <taxon>Arthropoda</taxon>
        <taxon>Hexapoda</taxon>
        <taxon>Insecta</taxon>
        <taxon>Pterygota</taxon>
        <taxon>Neoptera</taxon>
        <taxon>Endopterygota</taxon>
        <taxon>Coleoptera</taxon>
        <taxon>Polyphaga</taxon>
        <taxon>Cucujiformia</taxon>
        <taxon>Tenebrionidae</taxon>
        <taxon>Tenebrionidae incertae sedis</taxon>
        <taxon>Tribolium</taxon>
    </lineage>
</organism>
<dbReference type="HOGENOM" id="CLU_1962410_0_0_1"/>